<dbReference type="OrthoDB" id="4426306at2"/>
<reference evidence="1 2" key="1">
    <citation type="submission" date="2017-08" db="EMBL/GenBank/DDBJ databases">
        <title>Infants hospitalized years apart are colonized by the same room-sourced microbial strains.</title>
        <authorList>
            <person name="Brooks B."/>
            <person name="Olm M.R."/>
            <person name="Firek B.A."/>
            <person name="Baker R."/>
            <person name="Thomas B.C."/>
            <person name="Morowitz M.J."/>
            <person name="Banfield J.F."/>
        </authorList>
    </citation>
    <scope>NUCLEOTIDE SEQUENCE [LARGE SCALE GENOMIC DNA]</scope>
    <source>
        <strain evidence="1">S2_003_000_R1_3</strain>
    </source>
</reference>
<organism evidence="1 2">
    <name type="scientific">Corynebacterium kroppenstedtii</name>
    <dbReference type="NCBI Taxonomy" id="161879"/>
    <lineage>
        <taxon>Bacteria</taxon>
        <taxon>Bacillati</taxon>
        <taxon>Actinomycetota</taxon>
        <taxon>Actinomycetes</taxon>
        <taxon>Mycobacteriales</taxon>
        <taxon>Corynebacteriaceae</taxon>
        <taxon>Corynebacterium</taxon>
    </lineage>
</organism>
<sequence length="101" mass="11090">MASSIMRFINWLRISDQQFTPVDVVGRVHSEHDGRSAVALAEPVTKTKTADVVNLLVTEGHIPSTAADAAQAFYAVHQRKATREEIHTIFVTLDSLGFIAD</sequence>
<evidence type="ECO:0000313" key="1">
    <source>
        <dbReference type="EMBL" id="PZR03899.1"/>
    </source>
</evidence>
<name>A0A133Z2B4_9CORY</name>
<evidence type="ECO:0000313" key="2">
    <source>
        <dbReference type="Proteomes" id="UP000249432"/>
    </source>
</evidence>
<dbReference type="RefSeq" id="WP_012732494.1">
    <property type="nucleotide sequence ID" value="NZ_CAKZHK010000013.1"/>
</dbReference>
<dbReference type="EMBL" id="QFRA01000026">
    <property type="protein sequence ID" value="PZR03899.1"/>
    <property type="molecule type" value="Genomic_DNA"/>
</dbReference>
<proteinExistence type="predicted"/>
<comment type="caution">
    <text evidence="1">The sequence shown here is derived from an EMBL/GenBank/DDBJ whole genome shotgun (WGS) entry which is preliminary data.</text>
</comment>
<dbReference type="AlphaFoldDB" id="A0A133Z2B4"/>
<dbReference type="GeneID" id="92726687"/>
<accession>A0A133Z2B4</accession>
<dbReference type="Proteomes" id="UP000249432">
    <property type="component" value="Unassembled WGS sequence"/>
</dbReference>
<protein>
    <submittedName>
        <fullName evidence="1">Uncharacterized protein</fullName>
    </submittedName>
</protein>
<gene>
    <name evidence="1" type="ORF">DI525_08755</name>
</gene>